<dbReference type="GO" id="GO:1990112">
    <property type="term" value="C:RQC complex"/>
    <property type="evidence" value="ECO:0007669"/>
    <property type="project" value="TreeGrafter"/>
</dbReference>
<dbReference type="InterPro" id="IPR011992">
    <property type="entry name" value="EF-hand-dom_pair"/>
</dbReference>
<dbReference type="PROSITE" id="PS00108">
    <property type="entry name" value="PROTEIN_KINASE_ST"/>
    <property type="match status" value="1"/>
</dbReference>
<dbReference type="InterPro" id="IPR002048">
    <property type="entry name" value="EF_hand_dom"/>
</dbReference>
<dbReference type="FunFam" id="1.10.510.10:FF:000475">
    <property type="entry name" value="Calcium-dependent protein kinase 5"/>
    <property type="match status" value="1"/>
</dbReference>
<feature type="domain" description="EF-hand" evidence="8">
    <location>
        <begin position="1263"/>
        <end position="1298"/>
    </location>
</feature>
<dbReference type="EMBL" id="MBAD02000322">
    <property type="protein sequence ID" value="RLN69816.1"/>
    <property type="molecule type" value="Genomic_DNA"/>
</dbReference>
<evidence type="ECO:0000256" key="1">
    <source>
        <dbReference type="ARBA" id="ARBA00022741"/>
    </source>
</evidence>
<comment type="similarity">
    <text evidence="4">Belongs to the protein kinase superfamily. Ser/Thr protein kinase family. CDPK subfamily.</text>
</comment>
<dbReference type="PANTHER" id="PTHR22684:SF0">
    <property type="entry name" value="RIBOSOME QUALITY CONTROL COMPLEX SUBUNIT TCF25"/>
    <property type="match status" value="1"/>
</dbReference>
<comment type="caution">
    <text evidence="9">The sequence shown here is derived from an EMBL/GenBank/DDBJ whole genome shotgun (WGS) entry which is preliminary data.</text>
</comment>
<dbReference type="InterPro" id="IPR006994">
    <property type="entry name" value="TCF25/Rqc1"/>
</dbReference>
<feature type="region of interest" description="Disordered" evidence="6">
    <location>
        <begin position="285"/>
        <end position="338"/>
    </location>
</feature>
<dbReference type="CDD" id="cd05117">
    <property type="entry name" value="STKc_CAMK"/>
    <property type="match status" value="1"/>
</dbReference>
<dbReference type="SUPFAM" id="SSF47473">
    <property type="entry name" value="EF-hand"/>
    <property type="match status" value="1"/>
</dbReference>
<gene>
    <name evidence="9" type="ORF">BBJ29_001450</name>
</gene>
<feature type="domain" description="EF-hand" evidence="8">
    <location>
        <begin position="1161"/>
        <end position="1196"/>
    </location>
</feature>
<accession>A0A3R7KCS8</accession>
<dbReference type="PANTHER" id="PTHR22684">
    <property type="entry name" value="NULP1-RELATED"/>
    <property type="match status" value="1"/>
</dbReference>
<feature type="binding site" evidence="5">
    <location>
        <position position="891"/>
    </location>
    <ligand>
        <name>ATP</name>
        <dbReference type="ChEBI" id="CHEBI:30616"/>
    </ligand>
</feature>
<dbReference type="PROSITE" id="PS50222">
    <property type="entry name" value="EF_HAND_2"/>
    <property type="match status" value="3"/>
</dbReference>
<dbReference type="PROSITE" id="PS50011">
    <property type="entry name" value="PROTEIN_KINASE_DOM"/>
    <property type="match status" value="1"/>
</dbReference>
<dbReference type="InterPro" id="IPR018247">
    <property type="entry name" value="EF_Hand_1_Ca_BS"/>
</dbReference>
<dbReference type="PROSITE" id="PS00018">
    <property type="entry name" value="EF_HAND_1"/>
    <property type="match status" value="3"/>
</dbReference>
<dbReference type="GO" id="GO:0005524">
    <property type="term" value="F:ATP binding"/>
    <property type="evidence" value="ECO:0007669"/>
    <property type="project" value="UniProtKB-UniRule"/>
</dbReference>
<keyword evidence="3 5" id="KW-0067">ATP-binding</keyword>
<dbReference type="Gene3D" id="1.10.238.10">
    <property type="entry name" value="EF-hand"/>
    <property type="match status" value="1"/>
</dbReference>
<evidence type="ECO:0000256" key="3">
    <source>
        <dbReference type="ARBA" id="ARBA00022840"/>
    </source>
</evidence>
<reference evidence="9 10" key="1">
    <citation type="submission" date="2018-07" db="EMBL/GenBank/DDBJ databases">
        <title>Genome sequencing of oomycete isolates from Chile give support for New Zealand origin for Phytophthora kernoviae and make available the first Nothophytophthora sp. genome.</title>
        <authorList>
            <person name="Studholme D.J."/>
            <person name="Sanfuentes E."/>
            <person name="Panda P."/>
            <person name="Hill R."/>
            <person name="Sambles C."/>
            <person name="Grant M."/>
            <person name="Williams N.M."/>
            <person name="Mcdougal R.L."/>
        </authorList>
    </citation>
    <scope>NUCLEOTIDE SEQUENCE [LARGE SCALE GENOMIC DNA]</scope>
    <source>
        <strain evidence="9">Chile7</strain>
    </source>
</reference>
<dbReference type="SUPFAM" id="SSF56112">
    <property type="entry name" value="Protein kinase-like (PK-like)"/>
    <property type="match status" value="1"/>
</dbReference>
<feature type="domain" description="EF-hand" evidence="8">
    <location>
        <begin position="1197"/>
        <end position="1232"/>
    </location>
</feature>
<organism evidence="9 10">
    <name type="scientific">Phytophthora kernoviae</name>
    <dbReference type="NCBI Taxonomy" id="325452"/>
    <lineage>
        <taxon>Eukaryota</taxon>
        <taxon>Sar</taxon>
        <taxon>Stramenopiles</taxon>
        <taxon>Oomycota</taxon>
        <taxon>Peronosporomycetes</taxon>
        <taxon>Peronosporales</taxon>
        <taxon>Peronosporaceae</taxon>
        <taxon>Phytophthora</taxon>
    </lineage>
</organism>
<keyword evidence="1 5" id="KW-0547">Nucleotide-binding</keyword>
<feature type="region of interest" description="Disordered" evidence="6">
    <location>
        <begin position="254"/>
        <end position="273"/>
    </location>
</feature>
<evidence type="ECO:0000256" key="6">
    <source>
        <dbReference type="SAM" id="MobiDB-lite"/>
    </source>
</evidence>
<dbReference type="CDD" id="cd00051">
    <property type="entry name" value="EFh"/>
    <property type="match status" value="2"/>
</dbReference>
<dbReference type="Pfam" id="PF00069">
    <property type="entry name" value="Pkinase"/>
    <property type="match status" value="1"/>
</dbReference>
<dbReference type="InterPro" id="IPR008271">
    <property type="entry name" value="Ser/Thr_kinase_AS"/>
</dbReference>
<proteinExistence type="inferred from homology"/>
<sequence length="1330" mass="148474">MKDTKAPENVKYTPTPVKSWKAQAESCVTQDLKLRKLWSQPDWMQFKLRSKTYLKDRVKTVTAPPLFELVWFEEFKGTHEELMHICSSKKSFASRTMAKFGNDMPQLFVVALIIPGTPLVATVQYFARTKCVASPTEAEMLWERFLNADDEFRKARFKLVPTIVDGPWVVRKSVGTTPCIIGKPIKTTYYQSPQYLEVHVDISSDTIAKHITALCRSHSTSFTVDMGFVIEGQEEAELPEALLGSARQAKRLAKEREAEAHESEEEVEEELEEKRAANVGFAFLVDSDSESDSSEEEEEAEEEDDDDEEEEPVVVAPEPSKGKKKKNDKGKKKEDKEKSVDEILDALAAEAGELSVEGATSIRNEQEQSLFGVQLKFANADKEMKRIFGVKEGAHSNNRKRGDPRNAARLTTKKVTMVTPLDEWPRPPTFVGGGIRWTRANKPTGPGWNSLCSYFEVTWSMTYKKLQEEFELLQRTHDPNLIGHFLQRYPYHIDALITMAEVFQHHGQMDHAADCIKRCMYVLELAWVDQFDVSKGNCRMDIKTEHNGIFFTALFLLMKLVGRRGCMRSAFETAKLVLSLDPQGDPMNVLLAIDYYALTSRQCQFLINLVASKTPAVDRFPSSSVDAGSKKKAGSGLSEDISALPNLQFSLALAHYFLENETEAKDLLAAALLKFPTVLKPLLEKIAANTSSSSWQPILSSRVFANAHNVDGEHQHLLDIYVTRNFSIWKVNDVQMFLLRSAQHALASPALVSANPQVLQLPASLHKYFRALSADFSDDITTLPADHPMLQPPQLQNGQPLDAQALAALAQAQEEFEAGNLPADANPLLLFLQTLLPWNHVQGAAFKELITGELRDINEFYDIEKKELGHGHYGTVRVGVSKTSGEKVAIKTIPKAKVSRPETMRREISILKTLDHPNIIKLYDVCEGNRHLHLVTELCTGGELFDRIIARGHYSEADAAVLVRKICDAVKHCHTRDICHRDLKPENFLFATKAEDAELKVIDFGLSRMDDGLSAGVMTTRVGTPYYIAPEVLGRHYDKSCDLWSIGVIMYILLCGYPPFYGDTDPEIFASVRAGRYDFDSPEWTNVSNEAKDLISHLLLVDASKRLTAEEVLHHPWISGSAPRSSMTLNPNIFSSLKRFTGNNKLKKAALGVIADLATESEIAELKNQFMAIDTDGNGVITVSELAEALRDTGLGMIEEEVLDLVKGIDIDGDGLVDYPEFLAATMKRNLSNQEEHLINAFNYFDTTNTGSITKADLVQFMGSEEQAQEVINDVDANGDGVISFEEFVAMMNRKGYGDDSELDSMDDNSFLSAHFSGGAAQAPIKETEL</sequence>
<protein>
    <submittedName>
        <fullName evidence="9">Uncharacterized protein</fullName>
    </submittedName>
</protein>
<dbReference type="FunFam" id="3.30.200.20:FF:000880">
    <property type="entry name" value="Predicted protein"/>
    <property type="match status" value="1"/>
</dbReference>
<evidence type="ECO:0000259" key="7">
    <source>
        <dbReference type="PROSITE" id="PS50011"/>
    </source>
</evidence>
<dbReference type="InterPro" id="IPR009769">
    <property type="entry name" value="EDR2_C"/>
</dbReference>
<dbReference type="Pfam" id="PF13499">
    <property type="entry name" value="EF-hand_7"/>
    <property type="match status" value="2"/>
</dbReference>
<dbReference type="Gene3D" id="1.10.510.10">
    <property type="entry name" value="Transferase(Phosphotransferase) domain 1"/>
    <property type="match status" value="1"/>
</dbReference>
<dbReference type="Proteomes" id="UP000284657">
    <property type="component" value="Unassembled WGS sequence"/>
</dbReference>
<dbReference type="GO" id="GO:0004672">
    <property type="term" value="F:protein kinase activity"/>
    <property type="evidence" value="ECO:0007669"/>
    <property type="project" value="InterPro"/>
</dbReference>
<dbReference type="Pfam" id="PF07059">
    <property type="entry name" value="EDR2_C"/>
    <property type="match status" value="1"/>
</dbReference>
<dbReference type="Gene3D" id="3.30.200.20">
    <property type="entry name" value="Phosphorylase Kinase, domain 1"/>
    <property type="match status" value="1"/>
</dbReference>
<dbReference type="Pfam" id="PF04910">
    <property type="entry name" value="Tcf25"/>
    <property type="match status" value="1"/>
</dbReference>
<evidence type="ECO:0000256" key="4">
    <source>
        <dbReference type="ARBA" id="ARBA00024334"/>
    </source>
</evidence>
<evidence type="ECO:0000313" key="10">
    <source>
        <dbReference type="Proteomes" id="UP000284657"/>
    </source>
</evidence>
<dbReference type="InterPro" id="IPR011009">
    <property type="entry name" value="Kinase-like_dom_sf"/>
</dbReference>
<dbReference type="GO" id="GO:0005509">
    <property type="term" value="F:calcium ion binding"/>
    <property type="evidence" value="ECO:0007669"/>
    <property type="project" value="InterPro"/>
</dbReference>
<evidence type="ECO:0000256" key="5">
    <source>
        <dbReference type="PROSITE-ProRule" id="PRU10141"/>
    </source>
</evidence>
<dbReference type="InterPro" id="IPR017441">
    <property type="entry name" value="Protein_kinase_ATP_BS"/>
</dbReference>
<evidence type="ECO:0000259" key="8">
    <source>
        <dbReference type="PROSITE" id="PS50222"/>
    </source>
</evidence>
<feature type="compositionally biased region" description="Acidic residues" evidence="6">
    <location>
        <begin position="262"/>
        <end position="271"/>
    </location>
</feature>
<keyword evidence="2" id="KW-0106">Calcium</keyword>
<name>A0A3R7KCS8_9STRA</name>
<feature type="domain" description="Protein kinase" evidence="7">
    <location>
        <begin position="862"/>
        <end position="1118"/>
    </location>
</feature>
<dbReference type="SMART" id="SM00054">
    <property type="entry name" value="EFh"/>
    <property type="match status" value="4"/>
</dbReference>
<evidence type="ECO:0000313" key="9">
    <source>
        <dbReference type="EMBL" id="RLN69816.1"/>
    </source>
</evidence>
<evidence type="ECO:0000256" key="2">
    <source>
        <dbReference type="ARBA" id="ARBA00022837"/>
    </source>
</evidence>
<dbReference type="FunFam" id="1.10.238.10:FF:000790">
    <property type="entry name" value="Uncharacterized protein"/>
    <property type="match status" value="1"/>
</dbReference>
<dbReference type="SMART" id="SM00220">
    <property type="entry name" value="S_TKc"/>
    <property type="match status" value="1"/>
</dbReference>
<feature type="compositionally biased region" description="Acidic residues" evidence="6">
    <location>
        <begin position="287"/>
        <end position="312"/>
    </location>
</feature>
<dbReference type="InterPro" id="IPR000719">
    <property type="entry name" value="Prot_kinase_dom"/>
</dbReference>
<dbReference type="PROSITE" id="PS00107">
    <property type="entry name" value="PROTEIN_KINASE_ATP"/>
    <property type="match status" value="1"/>
</dbReference>